<dbReference type="Proteomes" id="UP000067448">
    <property type="component" value="Unassembled WGS sequence"/>
</dbReference>
<comment type="similarity">
    <text evidence="1">Belongs to the TTC38 family.</text>
</comment>
<dbReference type="PANTHER" id="PTHR16263:SF4">
    <property type="entry name" value="TETRATRICOPEPTIDE REPEAT PROTEIN 38"/>
    <property type="match status" value="1"/>
</dbReference>
<dbReference type="EMBL" id="BCMM01000010">
    <property type="protein sequence ID" value="GAQ62253.1"/>
    <property type="molecule type" value="Genomic_DNA"/>
</dbReference>
<dbReference type="InterPro" id="IPR011990">
    <property type="entry name" value="TPR-like_helical_dom_sf"/>
</dbReference>
<dbReference type="AlphaFoldDB" id="A0A117EDA9"/>
<dbReference type="CDD" id="cd05804">
    <property type="entry name" value="StaR_like"/>
    <property type="match status" value="1"/>
</dbReference>
<reference evidence="5 6" key="2">
    <citation type="journal article" date="2016" name="Genome Announc.">
        <title>Draft Genome Sequences of Streptomyces scabiei S58, Streptomyces turgidiscabies T45, and Streptomyces acidiscabies a10, the Pathogens of Potato Common Scab, Isolated in Japan.</title>
        <authorList>
            <person name="Tomihama T."/>
            <person name="Nishi Y."/>
            <person name="Sakai M."/>
            <person name="Ikenaga M."/>
            <person name="Okubo T."/>
            <person name="Ikeda S."/>
        </authorList>
    </citation>
    <scope>NUCLEOTIDE SEQUENCE [LARGE SCALE GENOMIC DNA]</scope>
    <source>
        <strain evidence="5 6">S58</strain>
    </source>
</reference>
<evidence type="ECO:0000256" key="2">
    <source>
        <dbReference type="ARBA" id="ARBA00019992"/>
    </source>
</evidence>
<keyword evidence="3" id="KW-0677">Repeat</keyword>
<dbReference type="Gene3D" id="1.25.40.10">
    <property type="entry name" value="Tetratricopeptide repeat domain"/>
    <property type="match status" value="1"/>
</dbReference>
<gene>
    <name evidence="5" type="ORF">SsS58_02614</name>
</gene>
<proteinExistence type="inferred from homology"/>
<name>A0A117EDA9_STRSC</name>
<sequence>MVTDRYGNRLHECTAEAAEHLDRAVEGLLFFRPDFPDAVKAAVAACPASPLAQAFAAYLGVLGTEPGDAARARGRFTDFGAGLDRTSLPPRERMHMEAAEAWLGGDLLWASQILEDLVVECPRDPLALAVGHQLDFFTGDATRLRDRIGGALPAWDEHDPHRGPLLGMYAFGLEESGHYGRAQETGLAAVEQNAHDIWAMHAVAHVHEMQGRFAEGIGFLDARLDHWASGSLLTVHSWWHYALYALEAGDTATALRIYDAVLHHEDSTGFVMELLDAASLLWRLFLDGSDQHARWQALADAWAAREDPPFYAFNDVHAVMAFVGAGRLETADAFVADRTRWLRGRRDGGSGPTNRVMTGGIGLPVCRALVAFAREDYPAVVELLWPVRRRLHAFGGSHAQRDAIQRTLLEAALRARRDDLARLLLGERAGLSPHSPYNWLGRARLADALGEAGRAAVARDTAAGLAAPAARMLSGNPHQAYLGGRP</sequence>
<reference evidence="6" key="1">
    <citation type="submission" date="2015-11" db="EMBL/GenBank/DDBJ databases">
        <authorList>
            <consortium name="Cross-ministerial Strategic Innovation Promotion Program (SIP) consortium"/>
            <person name="Tomihama T."/>
            <person name="Ikenaga M."/>
            <person name="Sakai M."/>
            <person name="Okubo T."/>
            <person name="Ikeda S."/>
        </authorList>
    </citation>
    <scope>NUCLEOTIDE SEQUENCE [LARGE SCALE GENOMIC DNA]</scope>
    <source>
        <strain evidence="6">S58</strain>
    </source>
</reference>
<reference evidence="6" key="3">
    <citation type="submission" date="2016-02" db="EMBL/GenBank/DDBJ databases">
        <title>Draft genome of pathogenic Streptomyces sp. in Japan.</title>
        <authorList>
            <person name="Tomihama T."/>
            <person name="Ikenaga M."/>
            <person name="Sakai M."/>
            <person name="Okubo T."/>
            <person name="Ikeda S."/>
        </authorList>
    </citation>
    <scope>NUCLEOTIDE SEQUENCE [LARGE SCALE GENOMIC DNA]</scope>
    <source>
        <strain evidence="6">S58</strain>
    </source>
</reference>
<protein>
    <recommendedName>
        <fullName evidence="2">Tetratricopeptide repeat protein 38</fullName>
    </recommendedName>
</protein>
<keyword evidence="4" id="KW-0802">TPR repeat</keyword>
<evidence type="ECO:0000256" key="3">
    <source>
        <dbReference type="ARBA" id="ARBA00022737"/>
    </source>
</evidence>
<dbReference type="SUPFAM" id="SSF48452">
    <property type="entry name" value="TPR-like"/>
    <property type="match status" value="1"/>
</dbReference>
<evidence type="ECO:0000313" key="5">
    <source>
        <dbReference type="EMBL" id="GAQ62253.1"/>
    </source>
</evidence>
<dbReference type="InterPro" id="IPR033891">
    <property type="entry name" value="TTC38"/>
</dbReference>
<comment type="caution">
    <text evidence="5">The sequence shown here is derived from an EMBL/GenBank/DDBJ whole genome shotgun (WGS) entry which is preliminary data.</text>
</comment>
<dbReference type="RefSeq" id="WP_059080070.1">
    <property type="nucleotide sequence ID" value="NZ_BCMM01000010.1"/>
</dbReference>
<evidence type="ECO:0000256" key="4">
    <source>
        <dbReference type="ARBA" id="ARBA00022803"/>
    </source>
</evidence>
<accession>A0A117EDA9</accession>
<dbReference type="PANTHER" id="PTHR16263">
    <property type="entry name" value="TETRATRICOPEPTIDE REPEAT PROTEIN 38"/>
    <property type="match status" value="1"/>
</dbReference>
<evidence type="ECO:0000256" key="1">
    <source>
        <dbReference type="ARBA" id="ARBA00005857"/>
    </source>
</evidence>
<evidence type="ECO:0000313" key="6">
    <source>
        <dbReference type="Proteomes" id="UP000067448"/>
    </source>
</evidence>
<dbReference type="OrthoDB" id="9815900at2"/>
<organism evidence="5 6">
    <name type="scientific">Streptomyces scabiei</name>
    <dbReference type="NCBI Taxonomy" id="1930"/>
    <lineage>
        <taxon>Bacteria</taxon>
        <taxon>Bacillati</taxon>
        <taxon>Actinomycetota</taxon>
        <taxon>Actinomycetes</taxon>
        <taxon>Kitasatosporales</taxon>
        <taxon>Streptomycetaceae</taxon>
        <taxon>Streptomyces</taxon>
    </lineage>
</organism>